<protein>
    <submittedName>
        <fullName evidence="2">Uncharacterized protein</fullName>
    </submittedName>
</protein>
<feature type="transmembrane region" description="Helical" evidence="1">
    <location>
        <begin position="6"/>
        <end position="26"/>
    </location>
</feature>
<dbReference type="OrthoDB" id="9928591at2"/>
<keyword evidence="3" id="KW-1185">Reference proteome</keyword>
<reference evidence="3" key="1">
    <citation type="journal article" date="2017" name="Genome Announc.">
        <title>Draft Genome Sequence of Terrimicrobium sacchariphilum NM-5T, a Facultative Anaerobic Soil Bacterium of the Class Spartobacteria.</title>
        <authorList>
            <person name="Qiu Y.L."/>
            <person name="Tourlousse D.M."/>
            <person name="Matsuura N."/>
            <person name="Ohashi A."/>
            <person name="Sekiguchi Y."/>
        </authorList>
    </citation>
    <scope>NUCLEOTIDE SEQUENCE [LARGE SCALE GENOMIC DNA]</scope>
    <source>
        <strain evidence="3">NM-5</strain>
    </source>
</reference>
<organism evidence="2 3">
    <name type="scientific">Terrimicrobium sacchariphilum</name>
    <dbReference type="NCBI Taxonomy" id="690879"/>
    <lineage>
        <taxon>Bacteria</taxon>
        <taxon>Pseudomonadati</taxon>
        <taxon>Verrucomicrobiota</taxon>
        <taxon>Terrimicrobiia</taxon>
        <taxon>Terrimicrobiales</taxon>
        <taxon>Terrimicrobiaceae</taxon>
        <taxon>Terrimicrobium</taxon>
    </lineage>
</organism>
<dbReference type="RefSeq" id="WP_075078249.1">
    <property type="nucleotide sequence ID" value="NZ_BDCO01000002.1"/>
</dbReference>
<evidence type="ECO:0000313" key="2">
    <source>
        <dbReference type="EMBL" id="GAT32414.1"/>
    </source>
</evidence>
<evidence type="ECO:0000256" key="1">
    <source>
        <dbReference type="SAM" id="Phobius"/>
    </source>
</evidence>
<dbReference type="AlphaFoldDB" id="A0A146G627"/>
<keyword evidence="1" id="KW-1133">Transmembrane helix</keyword>
<comment type="caution">
    <text evidence="2">The sequence shown here is derived from an EMBL/GenBank/DDBJ whole genome shotgun (WGS) entry which is preliminary data.</text>
</comment>
<feature type="transmembrane region" description="Helical" evidence="1">
    <location>
        <begin position="83"/>
        <end position="107"/>
    </location>
</feature>
<evidence type="ECO:0000313" key="3">
    <source>
        <dbReference type="Proteomes" id="UP000076023"/>
    </source>
</evidence>
<accession>A0A146G627</accession>
<keyword evidence="1" id="KW-0472">Membrane</keyword>
<gene>
    <name evidence="2" type="ORF">TSACC_2812</name>
</gene>
<name>A0A146G627_TERSA</name>
<sequence length="130" mass="14436">MFSPFFPPSFWMQALWGPVFLVVWWLGRRRPGAWPVNLALLLVAAAPSAIAGGWFLWFCVTMGRAGYTGLVDPHRIEHLHEHSILGAFFVSGLIAFLFVFRGIALLAERLLLRRKGAADTAGNKRSSRGA</sequence>
<dbReference type="EMBL" id="BDCO01000002">
    <property type="protein sequence ID" value="GAT32414.1"/>
    <property type="molecule type" value="Genomic_DNA"/>
</dbReference>
<dbReference type="Proteomes" id="UP000076023">
    <property type="component" value="Unassembled WGS sequence"/>
</dbReference>
<proteinExistence type="predicted"/>
<feature type="transmembrane region" description="Helical" evidence="1">
    <location>
        <begin position="38"/>
        <end position="63"/>
    </location>
</feature>
<keyword evidence="1" id="KW-0812">Transmembrane</keyword>
<dbReference type="InParanoid" id="A0A146G627"/>